<name>A0A0A2LU11_9FLAO</name>
<dbReference type="Proteomes" id="UP000030129">
    <property type="component" value="Unassembled WGS sequence"/>
</dbReference>
<dbReference type="RefSeq" id="WP_035134665.1">
    <property type="nucleotide sequence ID" value="NZ_JRLV01000015.1"/>
</dbReference>
<keyword evidence="2" id="KW-1185">Reference proteome</keyword>
<evidence type="ECO:0000313" key="1">
    <source>
        <dbReference type="EMBL" id="KGO79645.1"/>
    </source>
</evidence>
<dbReference type="EMBL" id="JRLV01000015">
    <property type="protein sequence ID" value="KGO79645.1"/>
    <property type="molecule type" value="Genomic_DNA"/>
</dbReference>
<reference evidence="1 2" key="1">
    <citation type="submission" date="2013-09" db="EMBL/GenBank/DDBJ databases">
        <authorList>
            <person name="Zeng Z."/>
            <person name="Chen C."/>
        </authorList>
    </citation>
    <scope>NUCLEOTIDE SEQUENCE [LARGE SCALE GENOMIC DNA]</scope>
    <source>
        <strain evidence="1 2">F44-8</strain>
    </source>
</reference>
<evidence type="ECO:0008006" key="3">
    <source>
        <dbReference type="Google" id="ProtNLM"/>
    </source>
</evidence>
<evidence type="ECO:0000313" key="2">
    <source>
        <dbReference type="Proteomes" id="UP000030129"/>
    </source>
</evidence>
<proteinExistence type="predicted"/>
<dbReference type="PROSITE" id="PS51257">
    <property type="entry name" value="PROKAR_LIPOPROTEIN"/>
    <property type="match status" value="1"/>
</dbReference>
<protein>
    <recommendedName>
        <fullName evidence="3">Lipoprotein</fullName>
    </recommendedName>
</protein>
<gene>
    <name evidence="1" type="ORF">Q763_12400</name>
</gene>
<comment type="caution">
    <text evidence="1">The sequence shown here is derived from an EMBL/GenBank/DDBJ whole genome shotgun (WGS) entry which is preliminary data.</text>
</comment>
<organism evidence="1 2">
    <name type="scientific">Flavobacterium beibuense F44-8</name>
    <dbReference type="NCBI Taxonomy" id="1406840"/>
    <lineage>
        <taxon>Bacteria</taxon>
        <taxon>Pseudomonadati</taxon>
        <taxon>Bacteroidota</taxon>
        <taxon>Flavobacteriia</taxon>
        <taxon>Flavobacteriales</taxon>
        <taxon>Flavobacteriaceae</taxon>
        <taxon>Flavobacterium</taxon>
    </lineage>
</organism>
<accession>A0A0A2LU11</accession>
<dbReference type="AlphaFoldDB" id="A0A0A2LU11"/>
<sequence length="427" mass="48653">MKQMPLLLFSVLLLLVGCKKEPEKIAEIEPVETVVPQVEYTISLQPYNGVWVPKNYVDSLKVSRSPFASSKFLKGINSVVIAASPEEPKTPIKIYYGTEGEQGMIIQKDAEPYISYNTLDGTVEERLFINNNLLTFNLNGHKAELVRVAEVANAKDESKGVNDITNRVLFDNKSYSCHCPDLGGFTTNIKLNADGTAQNLFGYDNYEVATVFVSDIYPMDKIYFKNGSEWGKSYHYKLEGDKIRLFDMVINDEGAIDIKPFCVLEETQFFKLTPNEKKAYIEENKRSLDELVVSHYGEYATMGDMMEITGVLSSLREQKDNLSFYMFVAGQIYKNKMADSSNPIGESLGISADDYFYHIFLERPELFYAYLGADKTPYIQRRLRQAVKDRLQLENDAADGTRYADSLYNVHIQYCKGYEWSVKSVFK</sequence>